<dbReference type="OrthoDB" id="9810361at2"/>
<dbReference type="RefSeq" id="WP_072725502.1">
    <property type="nucleotide sequence ID" value="NZ_FQXH01000018.1"/>
</dbReference>
<evidence type="ECO:0000313" key="1">
    <source>
        <dbReference type="EMBL" id="SHH35209.1"/>
    </source>
</evidence>
<protein>
    <submittedName>
        <fullName evidence="1">Fe-S-cluster containining protein</fullName>
    </submittedName>
</protein>
<accession>A0A1M5S9Q0</accession>
<gene>
    <name evidence="1" type="ORF">SAMN02744040_01681</name>
</gene>
<reference evidence="2" key="1">
    <citation type="submission" date="2016-11" db="EMBL/GenBank/DDBJ databases">
        <authorList>
            <person name="Varghese N."/>
            <person name="Submissions S."/>
        </authorList>
    </citation>
    <scope>NUCLEOTIDE SEQUENCE [LARGE SCALE GENOMIC DNA]</scope>
    <source>
        <strain evidence="2">DSM 15285</strain>
    </source>
</reference>
<sequence>MPSIKKYDIQRGIDYCIKENLFEDLNELYKSIPDGKCNGCGNCCMESVGASFIEFLNIYNYLNENKNIKNIVMEKILDYYFLEYIQKMSCPFKDENNRCLIYSVRPLNCRIYGHWLKEDYEKNYERIKKENIKFADDMKKNYNIKISDEVLNYKIKYCEYFKPSKGYMSKEKRLNFYDNMVMLDSKLYSQGIVNVNFKDRGVVDYFIESIFYENVSRSIKINISKYLNKSMNILNKLKKLIL</sequence>
<organism evidence="1 2">
    <name type="scientific">Tepidibacter thalassicus DSM 15285</name>
    <dbReference type="NCBI Taxonomy" id="1123350"/>
    <lineage>
        <taxon>Bacteria</taxon>
        <taxon>Bacillati</taxon>
        <taxon>Bacillota</taxon>
        <taxon>Clostridia</taxon>
        <taxon>Peptostreptococcales</taxon>
        <taxon>Peptostreptococcaceae</taxon>
        <taxon>Tepidibacter</taxon>
    </lineage>
</organism>
<dbReference type="Pfam" id="PF03692">
    <property type="entry name" value="CxxCxxCC"/>
    <property type="match status" value="1"/>
</dbReference>
<keyword evidence="2" id="KW-1185">Reference proteome</keyword>
<evidence type="ECO:0000313" key="2">
    <source>
        <dbReference type="Proteomes" id="UP000242520"/>
    </source>
</evidence>
<proteinExistence type="predicted"/>
<dbReference type="Proteomes" id="UP000242520">
    <property type="component" value="Unassembled WGS sequence"/>
</dbReference>
<dbReference type="AlphaFoldDB" id="A0A1M5S9Q0"/>
<name>A0A1M5S9Q0_9FIRM</name>
<dbReference type="EMBL" id="FQXH01000018">
    <property type="protein sequence ID" value="SHH35209.1"/>
    <property type="molecule type" value="Genomic_DNA"/>
</dbReference>
<dbReference type="InterPro" id="IPR005358">
    <property type="entry name" value="Puta_zinc/iron-chelating_dom"/>
</dbReference>
<dbReference type="STRING" id="1123350.SAMN02744040_01681"/>